<feature type="non-terminal residue" evidence="1">
    <location>
        <position position="89"/>
    </location>
</feature>
<dbReference type="AlphaFoldDB" id="A0A165E341"/>
<dbReference type="STRING" id="1314785.A0A165E341"/>
<dbReference type="GeneID" id="63820228"/>
<dbReference type="InterPro" id="IPR021109">
    <property type="entry name" value="Peptidase_aspartic_dom_sf"/>
</dbReference>
<dbReference type="Gene3D" id="2.40.70.10">
    <property type="entry name" value="Acid Proteases"/>
    <property type="match status" value="1"/>
</dbReference>
<evidence type="ECO:0000313" key="1">
    <source>
        <dbReference type="EMBL" id="KZT06150.1"/>
    </source>
</evidence>
<feature type="non-terminal residue" evidence="1">
    <location>
        <position position="1"/>
    </location>
</feature>
<evidence type="ECO:0008006" key="3">
    <source>
        <dbReference type="Google" id="ProtNLM"/>
    </source>
</evidence>
<proteinExistence type="predicted"/>
<keyword evidence="2" id="KW-1185">Reference proteome</keyword>
<dbReference type="OrthoDB" id="3257486at2759"/>
<dbReference type="CDD" id="cd00303">
    <property type="entry name" value="retropepsin_like"/>
    <property type="match status" value="1"/>
</dbReference>
<dbReference type="RefSeq" id="XP_040763890.1">
    <property type="nucleotide sequence ID" value="XM_040903197.1"/>
</dbReference>
<dbReference type="EMBL" id="KV427626">
    <property type="protein sequence ID" value="KZT06150.1"/>
    <property type="molecule type" value="Genomic_DNA"/>
</dbReference>
<dbReference type="Pfam" id="PF13650">
    <property type="entry name" value="Asp_protease_2"/>
    <property type="match status" value="1"/>
</dbReference>
<sequence>QIDIPMTIEVGDRNIPANALLDSGCTGCCIDEQFVKKLNLTTISLEKEIRVYNADASHNKGGTVKKRVLLSITIRNHTSKQSLLVTDIG</sequence>
<accession>A0A165E341</accession>
<name>A0A165E341_9APHY</name>
<protein>
    <recommendedName>
        <fullName evidence="3">Aspartic peptidase DDI1-type domain-containing protein</fullName>
    </recommendedName>
</protein>
<reference evidence="1 2" key="1">
    <citation type="journal article" date="2016" name="Mol. Biol. Evol.">
        <title>Comparative Genomics of Early-Diverging Mushroom-Forming Fungi Provides Insights into the Origins of Lignocellulose Decay Capabilities.</title>
        <authorList>
            <person name="Nagy L.G."/>
            <person name="Riley R."/>
            <person name="Tritt A."/>
            <person name="Adam C."/>
            <person name="Daum C."/>
            <person name="Floudas D."/>
            <person name="Sun H."/>
            <person name="Yadav J.S."/>
            <person name="Pangilinan J."/>
            <person name="Larsson K.H."/>
            <person name="Matsuura K."/>
            <person name="Barry K."/>
            <person name="Labutti K."/>
            <person name="Kuo R."/>
            <person name="Ohm R.A."/>
            <person name="Bhattacharya S.S."/>
            <person name="Shirouzu T."/>
            <person name="Yoshinaga Y."/>
            <person name="Martin F.M."/>
            <person name="Grigoriev I.V."/>
            <person name="Hibbett D.S."/>
        </authorList>
    </citation>
    <scope>NUCLEOTIDE SEQUENCE [LARGE SCALE GENOMIC DNA]</scope>
    <source>
        <strain evidence="1 2">93-53</strain>
    </source>
</reference>
<dbReference type="Proteomes" id="UP000076871">
    <property type="component" value="Unassembled WGS sequence"/>
</dbReference>
<organism evidence="1 2">
    <name type="scientific">Laetiporus sulphureus 93-53</name>
    <dbReference type="NCBI Taxonomy" id="1314785"/>
    <lineage>
        <taxon>Eukaryota</taxon>
        <taxon>Fungi</taxon>
        <taxon>Dikarya</taxon>
        <taxon>Basidiomycota</taxon>
        <taxon>Agaricomycotina</taxon>
        <taxon>Agaricomycetes</taxon>
        <taxon>Polyporales</taxon>
        <taxon>Laetiporus</taxon>
    </lineage>
</organism>
<gene>
    <name evidence="1" type="ORF">LAESUDRAFT_614692</name>
</gene>
<dbReference type="InParanoid" id="A0A165E341"/>
<evidence type="ECO:0000313" key="2">
    <source>
        <dbReference type="Proteomes" id="UP000076871"/>
    </source>
</evidence>